<keyword evidence="4 7" id="KW-0812">Transmembrane</keyword>
<dbReference type="Proteomes" id="UP000182800">
    <property type="component" value="Unassembled WGS sequence"/>
</dbReference>
<dbReference type="PATRIC" id="fig|1653334.4.peg.2729"/>
<dbReference type="STRING" id="1653334.GA0071312_0106"/>
<keyword evidence="6 7" id="KW-0472">Membrane</keyword>
<evidence type="ECO:0000313" key="13">
    <source>
        <dbReference type="Proteomes" id="UP000050497"/>
    </source>
</evidence>
<dbReference type="InterPro" id="IPR042106">
    <property type="entry name" value="Nuo/plastoQ_OxRdtase_6_NuoJ"/>
</dbReference>
<reference evidence="11 13" key="1">
    <citation type="submission" date="2015-09" db="EMBL/GenBank/DDBJ databases">
        <title>Identification and resolution of microdiversity through metagenomic sequencing of parallel consortia.</title>
        <authorList>
            <person name="Nelson W.C."/>
            <person name="Romine M.F."/>
            <person name="Lindemann S.R."/>
        </authorList>
    </citation>
    <scope>NUCLEOTIDE SEQUENCE [LARGE SCALE GENOMIC DNA]</scope>
    <source>
        <strain evidence="11">HL-109</strain>
    </source>
</reference>
<sequence>MIASLFDLTLCLLILAVAGAAVFGRAAFMAVVFFIVYGILIAIAWLRLGAIDVALAEAAIGAGLTGVLLLAALSRIMRNIDAPEPAPVLEGKTIATGLASLVVAALVAHAFLTLPEPQGLQRSVTENLADAGAENPVTAVLLNFRGWDTLLESIVLLAALLGVWTLARDEAWGGRAGMRHVTRPGGVLAQFGRILPPIGLLVGIYLVWAGSKQPGGAFQGGTVLAAVWIVTIMAGLMQAPRVADRALRAALVIGPLIFLALAVAGVFAGAFLVFPPAHAGWLILAVEAVLTLSIAATLAMLIFGPPQGEEGP</sequence>
<proteinExistence type="inferred from homology"/>
<dbReference type="AlphaFoldDB" id="A0A0P8A7G0"/>
<dbReference type="RefSeq" id="WP_074443183.1">
    <property type="nucleotide sequence ID" value="NZ_FMBM01000001.1"/>
</dbReference>
<organism evidence="11 13">
    <name type="scientific">Saliniramus fredricksonii</name>
    <dbReference type="NCBI Taxonomy" id="1653334"/>
    <lineage>
        <taxon>Bacteria</taxon>
        <taxon>Pseudomonadati</taxon>
        <taxon>Pseudomonadota</taxon>
        <taxon>Alphaproteobacteria</taxon>
        <taxon>Hyphomicrobiales</taxon>
        <taxon>Salinarimonadaceae</taxon>
        <taxon>Saliniramus</taxon>
    </lineage>
</organism>
<evidence type="ECO:0000256" key="1">
    <source>
        <dbReference type="ARBA" id="ARBA00004651"/>
    </source>
</evidence>
<dbReference type="OrthoDB" id="4962908at2"/>
<evidence type="ECO:0000256" key="6">
    <source>
        <dbReference type="ARBA" id="ARBA00023136"/>
    </source>
</evidence>
<evidence type="ECO:0000256" key="5">
    <source>
        <dbReference type="ARBA" id="ARBA00022989"/>
    </source>
</evidence>
<comment type="similarity">
    <text evidence="2">Belongs to the CPA3 antiporters (TC 2.A.63) subunit B family.</text>
</comment>
<evidence type="ECO:0000256" key="3">
    <source>
        <dbReference type="ARBA" id="ARBA00022475"/>
    </source>
</evidence>
<dbReference type="InterPro" id="IPR025383">
    <property type="entry name" value="MrpA_C/MbhD"/>
</dbReference>
<evidence type="ECO:0000259" key="9">
    <source>
        <dbReference type="Pfam" id="PF13244"/>
    </source>
</evidence>
<dbReference type="InterPro" id="IPR007182">
    <property type="entry name" value="MnhB"/>
</dbReference>
<dbReference type="Pfam" id="PF20501">
    <property type="entry name" value="MbhE"/>
    <property type="match status" value="1"/>
</dbReference>
<dbReference type="InterPro" id="IPR050622">
    <property type="entry name" value="CPA3_antiporter_subunitB"/>
</dbReference>
<feature type="transmembrane region" description="Helical" evidence="7">
    <location>
        <begin position="187"/>
        <end position="210"/>
    </location>
</feature>
<evidence type="ECO:0000256" key="7">
    <source>
        <dbReference type="SAM" id="Phobius"/>
    </source>
</evidence>
<feature type="transmembrane region" description="Helical" evidence="7">
    <location>
        <begin position="249"/>
        <end position="274"/>
    </location>
</feature>
<keyword evidence="5 7" id="KW-1133">Transmembrane helix</keyword>
<name>A0A0P8A7G0_9HYPH</name>
<protein>
    <submittedName>
        <fullName evidence="11">Putative subunit of the Multisubunit Na+/H+ antiporter</fullName>
    </submittedName>
    <submittedName>
        <fullName evidence="12">Uncharacterized MnhB-related membrane protein</fullName>
    </submittedName>
</protein>
<dbReference type="GO" id="GO:0005886">
    <property type="term" value="C:plasma membrane"/>
    <property type="evidence" value="ECO:0007669"/>
    <property type="project" value="UniProtKB-SubCell"/>
</dbReference>
<dbReference type="InterPro" id="IPR046806">
    <property type="entry name" value="MrpA_C/MbhE"/>
</dbReference>
<feature type="transmembrane region" description="Helical" evidence="7">
    <location>
        <begin position="150"/>
        <end position="167"/>
    </location>
</feature>
<feature type="transmembrane region" description="Helical" evidence="7">
    <location>
        <begin position="94"/>
        <end position="112"/>
    </location>
</feature>
<comment type="subcellular location">
    <subcellularLocation>
        <location evidence="1">Cell membrane</location>
        <topology evidence="1">Multi-pass membrane protein</topology>
    </subcellularLocation>
</comment>
<feature type="transmembrane region" description="Helical" evidence="7">
    <location>
        <begin position="54"/>
        <end position="73"/>
    </location>
</feature>
<gene>
    <name evidence="12" type="ORF">GA0071312_0106</name>
    <name evidence="11" type="ORF">HLUCCO17_08240</name>
</gene>
<dbReference type="Pfam" id="PF04039">
    <property type="entry name" value="MnhB"/>
    <property type="match status" value="1"/>
</dbReference>
<dbReference type="Proteomes" id="UP000050497">
    <property type="component" value="Unassembled WGS sequence"/>
</dbReference>
<feature type="transmembrane region" description="Helical" evidence="7">
    <location>
        <begin position="216"/>
        <end position="237"/>
    </location>
</feature>
<dbReference type="PANTHER" id="PTHR33932:SF4">
    <property type="entry name" value="NA(+)_H(+) ANTIPORTER SUBUNIT B"/>
    <property type="match status" value="1"/>
</dbReference>
<feature type="transmembrane region" description="Helical" evidence="7">
    <location>
        <begin position="6"/>
        <end position="23"/>
    </location>
</feature>
<reference evidence="12 14" key="2">
    <citation type="submission" date="2016-08" db="EMBL/GenBank/DDBJ databases">
        <authorList>
            <person name="Varghese N."/>
            <person name="Submissions Spin"/>
        </authorList>
    </citation>
    <scope>NUCLEOTIDE SEQUENCE [LARGE SCALE GENOMIC DNA]</scope>
    <source>
        <strain evidence="12 14">HL-109</strain>
    </source>
</reference>
<dbReference type="Gene3D" id="1.20.120.1200">
    <property type="entry name" value="NADH-ubiquinone/plastoquinone oxidoreductase chain 6, subunit NuoJ"/>
    <property type="match status" value="1"/>
</dbReference>
<dbReference type="EMBL" id="LJSX01000010">
    <property type="protein sequence ID" value="KPQ11118.1"/>
    <property type="molecule type" value="Genomic_DNA"/>
</dbReference>
<evidence type="ECO:0000259" key="10">
    <source>
        <dbReference type="Pfam" id="PF20501"/>
    </source>
</evidence>
<evidence type="ECO:0000313" key="12">
    <source>
        <dbReference type="EMBL" id="SCC78139.1"/>
    </source>
</evidence>
<comment type="caution">
    <text evidence="11">The sequence shown here is derived from an EMBL/GenBank/DDBJ whole genome shotgun (WGS) entry which is preliminary data.</text>
</comment>
<keyword evidence="3" id="KW-1003">Cell membrane</keyword>
<dbReference type="EMBL" id="FMBM01000001">
    <property type="protein sequence ID" value="SCC78139.1"/>
    <property type="molecule type" value="Genomic_DNA"/>
</dbReference>
<evidence type="ECO:0000313" key="14">
    <source>
        <dbReference type="Proteomes" id="UP000182800"/>
    </source>
</evidence>
<keyword evidence="14" id="KW-1185">Reference proteome</keyword>
<evidence type="ECO:0000256" key="4">
    <source>
        <dbReference type="ARBA" id="ARBA00022692"/>
    </source>
</evidence>
<dbReference type="PANTHER" id="PTHR33932">
    <property type="entry name" value="NA(+)/H(+) ANTIPORTER SUBUNIT B"/>
    <property type="match status" value="1"/>
</dbReference>
<feature type="transmembrane region" description="Helical" evidence="7">
    <location>
        <begin position="280"/>
        <end position="303"/>
    </location>
</feature>
<accession>A0A0P8A7G0</accession>
<evidence type="ECO:0000259" key="8">
    <source>
        <dbReference type="Pfam" id="PF04039"/>
    </source>
</evidence>
<feature type="domain" description="MrpA C-terminal/MbhD" evidence="9">
    <location>
        <begin position="12"/>
        <end position="77"/>
    </location>
</feature>
<evidence type="ECO:0000256" key="2">
    <source>
        <dbReference type="ARBA" id="ARBA00009425"/>
    </source>
</evidence>
<feature type="domain" description="MrpA C-terminal/MbhE" evidence="10">
    <location>
        <begin position="102"/>
        <end position="168"/>
    </location>
</feature>
<feature type="transmembrane region" description="Helical" evidence="7">
    <location>
        <begin position="30"/>
        <end position="48"/>
    </location>
</feature>
<evidence type="ECO:0000313" key="11">
    <source>
        <dbReference type="EMBL" id="KPQ11118.1"/>
    </source>
</evidence>
<feature type="domain" description="Na+/H+ antiporter MnhB subunit-related protein" evidence="8">
    <location>
        <begin position="188"/>
        <end position="287"/>
    </location>
</feature>
<dbReference type="Pfam" id="PF13244">
    <property type="entry name" value="MbhD"/>
    <property type="match status" value="1"/>
</dbReference>